<dbReference type="Pfam" id="PF00561">
    <property type="entry name" value="Abhydrolase_1"/>
    <property type="match status" value="1"/>
</dbReference>
<dbReference type="HOGENOM" id="CLU_690310_0_0_7"/>
<dbReference type="Gene3D" id="1.10.10.10">
    <property type="entry name" value="Winged helix-like DNA-binding domain superfamily/Winged helix DNA-binding domain"/>
    <property type="match status" value="1"/>
</dbReference>
<dbReference type="InterPro" id="IPR016032">
    <property type="entry name" value="Sig_transdc_resp-reg_C-effctor"/>
</dbReference>
<dbReference type="InterPro" id="IPR029058">
    <property type="entry name" value="AB_hydrolase_fold"/>
</dbReference>
<dbReference type="InterPro" id="IPR000073">
    <property type="entry name" value="AB_hydrolase_1"/>
</dbReference>
<gene>
    <name evidence="4" type="ordered locus">A2cp1_3075</name>
</gene>
<dbReference type="KEGG" id="acp:A2cp1_3075"/>
<evidence type="ECO:0000256" key="2">
    <source>
        <dbReference type="PROSITE-ProRule" id="PRU01091"/>
    </source>
</evidence>
<reference evidence="4" key="1">
    <citation type="submission" date="2009-01" db="EMBL/GenBank/DDBJ databases">
        <title>Complete sequence of Anaeromyxobacter dehalogenans 2CP-1.</title>
        <authorList>
            <consortium name="US DOE Joint Genome Institute"/>
            <person name="Lucas S."/>
            <person name="Copeland A."/>
            <person name="Lapidus A."/>
            <person name="Glavina del Rio T."/>
            <person name="Dalin E."/>
            <person name="Tice H."/>
            <person name="Bruce D."/>
            <person name="Goodwin L."/>
            <person name="Pitluck S."/>
            <person name="Saunders E."/>
            <person name="Brettin T."/>
            <person name="Detter J.C."/>
            <person name="Han C."/>
            <person name="Larimer F."/>
            <person name="Land M."/>
            <person name="Hauser L."/>
            <person name="Kyrpides N."/>
            <person name="Ovchinnikova G."/>
            <person name="Beliaev A.S."/>
            <person name="Richardson P."/>
        </authorList>
    </citation>
    <scope>NUCLEOTIDE SEQUENCE</scope>
    <source>
        <strain evidence="4">2CP-1</strain>
    </source>
</reference>
<dbReference type="PANTHER" id="PTHR43433:SF8">
    <property type="entry name" value="BIFUNCTIONAL LIPASE_ADENYLATE CYCLASE LIPJ"/>
    <property type="match status" value="1"/>
</dbReference>
<dbReference type="Gene3D" id="3.40.50.1820">
    <property type="entry name" value="alpha/beta hydrolase"/>
    <property type="match status" value="1"/>
</dbReference>
<dbReference type="InterPro" id="IPR001867">
    <property type="entry name" value="OmpR/PhoB-type_DNA-bd"/>
</dbReference>
<dbReference type="GO" id="GO:0003677">
    <property type="term" value="F:DNA binding"/>
    <property type="evidence" value="ECO:0007669"/>
    <property type="project" value="UniProtKB-UniRule"/>
</dbReference>
<dbReference type="InterPro" id="IPR036388">
    <property type="entry name" value="WH-like_DNA-bd_sf"/>
</dbReference>
<dbReference type="CDD" id="cd00383">
    <property type="entry name" value="trans_reg_C"/>
    <property type="match status" value="1"/>
</dbReference>
<dbReference type="GO" id="GO:0006355">
    <property type="term" value="P:regulation of DNA-templated transcription"/>
    <property type="evidence" value="ECO:0007669"/>
    <property type="project" value="InterPro"/>
</dbReference>
<keyword evidence="5" id="KW-1185">Reference proteome</keyword>
<dbReference type="AlphaFoldDB" id="B8JG07"/>
<dbReference type="PRINTS" id="PR00111">
    <property type="entry name" value="ABHYDROLASE"/>
</dbReference>
<evidence type="ECO:0000256" key="1">
    <source>
        <dbReference type="ARBA" id="ARBA00023125"/>
    </source>
</evidence>
<sequence length="396" mass="42650">MGRMTWRFGAYELDPARRELRVAGEPRALQPQVFEVLTYLVRNRHRLVVKDELLRELWPDAIVTDASLQRAVSLARRALRPADRGLLRTHARQGYRFVGEVVETEPDPADTAAEARPAYVRSGDVHVAYRTAGHGPLDVVLVLGWSLGMRAALELRGASELVRALSARARVILFDKRGTGASDRVKALPELPQRVEDLEAVLDAVRSPGAVLVGFSEGGPLALTFAVTRPLRVRGLALVGAFARMSAAPDHPAGWSGAEIASLRAYIARGWGAGATLQAIVPARHLSAPLRVWAARAEQEGASPGAALELLEMNLGIDVRPLLARVRAPAVVLHATGDHVVRVGNGRALAAEIPGARLVEVPGEDHAFLFGGRPTLERELLALLARAAARPRPALT</sequence>
<dbReference type="SMART" id="SM00862">
    <property type="entry name" value="Trans_reg_C"/>
    <property type="match status" value="1"/>
</dbReference>
<dbReference type="InterPro" id="IPR050471">
    <property type="entry name" value="AB_hydrolase"/>
</dbReference>
<feature type="domain" description="OmpR/PhoB-type" evidence="3">
    <location>
        <begin position="3"/>
        <end position="99"/>
    </location>
</feature>
<dbReference type="Pfam" id="PF00486">
    <property type="entry name" value="Trans_reg_C"/>
    <property type="match status" value="1"/>
</dbReference>
<dbReference type="PANTHER" id="PTHR43433">
    <property type="entry name" value="HYDROLASE, ALPHA/BETA FOLD FAMILY PROTEIN"/>
    <property type="match status" value="1"/>
</dbReference>
<dbReference type="SUPFAM" id="SSF46894">
    <property type="entry name" value="C-terminal effector domain of the bipartite response regulators"/>
    <property type="match status" value="1"/>
</dbReference>
<dbReference type="PROSITE" id="PS51755">
    <property type="entry name" value="OMPR_PHOB"/>
    <property type="match status" value="1"/>
</dbReference>
<protein>
    <submittedName>
        <fullName evidence="4">Transcriptional regulator, CadC</fullName>
    </submittedName>
</protein>
<evidence type="ECO:0000259" key="3">
    <source>
        <dbReference type="PROSITE" id="PS51755"/>
    </source>
</evidence>
<proteinExistence type="predicted"/>
<feature type="DNA-binding region" description="OmpR/PhoB-type" evidence="2">
    <location>
        <begin position="3"/>
        <end position="99"/>
    </location>
</feature>
<name>B8JG07_ANAD2</name>
<accession>B8JG07</accession>
<organism evidence="4 5">
    <name type="scientific">Anaeromyxobacter dehalogenans (strain ATCC BAA-258 / DSM 21875 / 2CP-1)</name>
    <dbReference type="NCBI Taxonomy" id="455488"/>
    <lineage>
        <taxon>Bacteria</taxon>
        <taxon>Pseudomonadati</taxon>
        <taxon>Myxococcota</taxon>
        <taxon>Myxococcia</taxon>
        <taxon>Myxococcales</taxon>
        <taxon>Cystobacterineae</taxon>
        <taxon>Anaeromyxobacteraceae</taxon>
        <taxon>Anaeromyxobacter</taxon>
    </lineage>
</organism>
<keyword evidence="1 2" id="KW-0238">DNA-binding</keyword>
<dbReference type="GO" id="GO:0000160">
    <property type="term" value="P:phosphorelay signal transduction system"/>
    <property type="evidence" value="ECO:0007669"/>
    <property type="project" value="InterPro"/>
</dbReference>
<evidence type="ECO:0000313" key="5">
    <source>
        <dbReference type="Proteomes" id="UP000007089"/>
    </source>
</evidence>
<dbReference type="EMBL" id="CP001359">
    <property type="protein sequence ID" value="ACL66410.1"/>
    <property type="molecule type" value="Genomic_DNA"/>
</dbReference>
<evidence type="ECO:0000313" key="4">
    <source>
        <dbReference type="EMBL" id="ACL66410.1"/>
    </source>
</evidence>
<dbReference type="SUPFAM" id="SSF53474">
    <property type="entry name" value="alpha/beta-Hydrolases"/>
    <property type="match status" value="1"/>
</dbReference>
<dbReference type="Proteomes" id="UP000007089">
    <property type="component" value="Chromosome"/>
</dbReference>